<feature type="non-terminal residue" evidence="1">
    <location>
        <position position="171"/>
    </location>
</feature>
<dbReference type="EMBL" id="JH687583">
    <property type="protein sequence ID" value="EIN03393.1"/>
    <property type="molecule type" value="Genomic_DNA"/>
</dbReference>
<dbReference type="Proteomes" id="UP000054196">
    <property type="component" value="Unassembled WGS sequence"/>
</dbReference>
<dbReference type="GeneID" id="18885802"/>
<dbReference type="eggNOG" id="ENOG502RSEK">
    <property type="taxonomic scope" value="Eukaryota"/>
</dbReference>
<gene>
    <name evidence="1" type="ORF">PUNSTDRAFT_78243</name>
</gene>
<evidence type="ECO:0000313" key="2">
    <source>
        <dbReference type="Proteomes" id="UP000054196"/>
    </source>
</evidence>
<dbReference type="RefSeq" id="XP_007389379.1">
    <property type="nucleotide sequence ID" value="XM_007389317.1"/>
</dbReference>
<dbReference type="OrthoDB" id="3049395at2759"/>
<dbReference type="AlphaFoldDB" id="R7RZH7"/>
<organism evidence="1 2">
    <name type="scientific">Punctularia strigosozonata (strain HHB-11173)</name>
    <name type="common">White-rot fungus</name>
    <dbReference type="NCBI Taxonomy" id="741275"/>
    <lineage>
        <taxon>Eukaryota</taxon>
        <taxon>Fungi</taxon>
        <taxon>Dikarya</taxon>
        <taxon>Basidiomycota</taxon>
        <taxon>Agaricomycotina</taxon>
        <taxon>Agaricomycetes</taxon>
        <taxon>Corticiales</taxon>
        <taxon>Punctulariaceae</taxon>
        <taxon>Punctularia</taxon>
    </lineage>
</organism>
<name>R7RZH7_PUNST</name>
<accession>R7RZH7</accession>
<keyword evidence="2" id="KW-1185">Reference proteome</keyword>
<evidence type="ECO:0000313" key="1">
    <source>
        <dbReference type="EMBL" id="EIN03393.1"/>
    </source>
</evidence>
<sequence length="171" mass="19594">MERAIPPTTHDRTDSQHFSRPFEESDVAWLKSRLHVRDARSATGADDFSYRDILRIPNDKLVLLYNQYPESYRIIGLECTLLKGLTLLVERRLRLWAEEEGVVPPSQNGFRPGYNTHNNAFIFREAVERCRADGKTLYVAIVDLTNAFPSTHQPTLWTKLYTMGASGPIVD</sequence>
<proteinExistence type="predicted"/>
<dbReference type="HOGENOM" id="CLU_1469030_0_0_1"/>
<dbReference type="KEGG" id="psq:PUNSTDRAFT_78243"/>
<dbReference type="OMA" id="TIGLECC"/>
<reference evidence="2" key="1">
    <citation type="journal article" date="2012" name="Science">
        <title>The Paleozoic origin of enzymatic lignin decomposition reconstructed from 31 fungal genomes.</title>
        <authorList>
            <person name="Floudas D."/>
            <person name="Binder M."/>
            <person name="Riley R."/>
            <person name="Barry K."/>
            <person name="Blanchette R.A."/>
            <person name="Henrissat B."/>
            <person name="Martinez A.T."/>
            <person name="Otillar R."/>
            <person name="Spatafora J.W."/>
            <person name="Yadav J.S."/>
            <person name="Aerts A."/>
            <person name="Benoit I."/>
            <person name="Boyd A."/>
            <person name="Carlson A."/>
            <person name="Copeland A."/>
            <person name="Coutinho P.M."/>
            <person name="de Vries R.P."/>
            <person name="Ferreira P."/>
            <person name="Findley K."/>
            <person name="Foster B."/>
            <person name="Gaskell J."/>
            <person name="Glotzer D."/>
            <person name="Gorecki P."/>
            <person name="Heitman J."/>
            <person name="Hesse C."/>
            <person name="Hori C."/>
            <person name="Igarashi K."/>
            <person name="Jurgens J.A."/>
            <person name="Kallen N."/>
            <person name="Kersten P."/>
            <person name="Kohler A."/>
            <person name="Kuees U."/>
            <person name="Kumar T.K.A."/>
            <person name="Kuo A."/>
            <person name="LaButti K."/>
            <person name="Larrondo L.F."/>
            <person name="Lindquist E."/>
            <person name="Ling A."/>
            <person name="Lombard V."/>
            <person name="Lucas S."/>
            <person name="Lundell T."/>
            <person name="Martin R."/>
            <person name="McLaughlin D.J."/>
            <person name="Morgenstern I."/>
            <person name="Morin E."/>
            <person name="Murat C."/>
            <person name="Nagy L.G."/>
            <person name="Nolan M."/>
            <person name="Ohm R.A."/>
            <person name="Patyshakuliyeva A."/>
            <person name="Rokas A."/>
            <person name="Ruiz-Duenas F.J."/>
            <person name="Sabat G."/>
            <person name="Salamov A."/>
            <person name="Samejima M."/>
            <person name="Schmutz J."/>
            <person name="Slot J.C."/>
            <person name="St John F."/>
            <person name="Stenlid J."/>
            <person name="Sun H."/>
            <person name="Sun S."/>
            <person name="Syed K."/>
            <person name="Tsang A."/>
            <person name="Wiebenga A."/>
            <person name="Young D."/>
            <person name="Pisabarro A."/>
            <person name="Eastwood D.C."/>
            <person name="Martin F."/>
            <person name="Cullen D."/>
            <person name="Grigoriev I.V."/>
            <person name="Hibbett D.S."/>
        </authorList>
    </citation>
    <scope>NUCLEOTIDE SEQUENCE [LARGE SCALE GENOMIC DNA]</scope>
    <source>
        <strain evidence="2">HHB-11173 SS5</strain>
    </source>
</reference>
<protein>
    <submittedName>
        <fullName evidence="1">Uncharacterized protein</fullName>
    </submittedName>
</protein>